<dbReference type="InterPro" id="IPR000276">
    <property type="entry name" value="GPCR_Rhodpsn"/>
</dbReference>
<evidence type="ECO:0000256" key="5">
    <source>
        <dbReference type="ARBA" id="ARBA00023040"/>
    </source>
</evidence>
<dbReference type="PANTHER" id="PTHR24248">
    <property type="entry name" value="ADRENERGIC RECEPTOR-RELATED G-PROTEIN COUPLED RECEPTOR"/>
    <property type="match status" value="1"/>
</dbReference>
<dbReference type="PANTHER" id="PTHR24248:SF199">
    <property type="entry name" value="IP13425P-RELATED"/>
    <property type="match status" value="1"/>
</dbReference>
<evidence type="ECO:0000256" key="10">
    <source>
        <dbReference type="RuleBase" id="RU000688"/>
    </source>
</evidence>
<evidence type="ECO:0000256" key="3">
    <source>
        <dbReference type="ARBA" id="ARBA00022692"/>
    </source>
</evidence>
<keyword evidence="5 10" id="KW-0297">G-protein coupled receptor</keyword>
<keyword evidence="8 10" id="KW-0675">Receptor</keyword>
<dbReference type="GO" id="GO:0043410">
    <property type="term" value="P:positive regulation of MAPK cascade"/>
    <property type="evidence" value="ECO:0007669"/>
    <property type="project" value="TreeGrafter"/>
</dbReference>
<dbReference type="PRINTS" id="PR00237">
    <property type="entry name" value="GPCRRHODOPSN"/>
</dbReference>
<feature type="transmembrane region" description="Helical" evidence="11">
    <location>
        <begin position="118"/>
        <end position="139"/>
    </location>
</feature>
<evidence type="ECO:0000256" key="8">
    <source>
        <dbReference type="ARBA" id="ARBA00023170"/>
    </source>
</evidence>
<keyword evidence="7" id="KW-1015">Disulfide bond</keyword>
<evidence type="ECO:0000313" key="14">
    <source>
        <dbReference type="EMBL" id="CAF3765312.1"/>
    </source>
</evidence>
<keyword evidence="4 11" id="KW-1133">Transmembrane helix</keyword>
<evidence type="ECO:0000256" key="7">
    <source>
        <dbReference type="ARBA" id="ARBA00023157"/>
    </source>
</evidence>
<evidence type="ECO:0000256" key="6">
    <source>
        <dbReference type="ARBA" id="ARBA00023136"/>
    </source>
</evidence>
<dbReference type="PROSITE" id="PS00237">
    <property type="entry name" value="G_PROTEIN_RECEP_F1_1"/>
    <property type="match status" value="1"/>
</dbReference>
<comment type="caution">
    <text evidence="13">The sequence shown here is derived from an EMBL/GenBank/DDBJ whole genome shotgun (WGS) entry which is preliminary data.</text>
</comment>
<dbReference type="Gene3D" id="1.20.1070.10">
    <property type="entry name" value="Rhodopsin 7-helix transmembrane proteins"/>
    <property type="match status" value="2"/>
</dbReference>
<dbReference type="InterPro" id="IPR017452">
    <property type="entry name" value="GPCR_Rhodpsn_7TM"/>
</dbReference>
<feature type="transmembrane region" description="Helical" evidence="11">
    <location>
        <begin position="393"/>
        <end position="413"/>
    </location>
</feature>
<dbReference type="Pfam" id="PF00001">
    <property type="entry name" value="7tm_1"/>
    <property type="match status" value="1"/>
</dbReference>
<name>A0A8S2DWQ8_9BILA</name>
<feature type="transmembrane region" description="Helical" evidence="11">
    <location>
        <begin position="38"/>
        <end position="61"/>
    </location>
</feature>
<dbReference type="GO" id="GO:0071880">
    <property type="term" value="P:adenylate cyclase-activating adrenergic receptor signaling pathway"/>
    <property type="evidence" value="ECO:0007669"/>
    <property type="project" value="TreeGrafter"/>
</dbReference>
<evidence type="ECO:0000259" key="12">
    <source>
        <dbReference type="PROSITE" id="PS50262"/>
    </source>
</evidence>
<keyword evidence="3 10" id="KW-0812">Transmembrane</keyword>
<evidence type="ECO:0000313" key="15">
    <source>
        <dbReference type="Proteomes" id="UP000677228"/>
    </source>
</evidence>
<feature type="transmembrane region" description="Helical" evidence="11">
    <location>
        <begin position="73"/>
        <end position="97"/>
    </location>
</feature>
<keyword evidence="9 10" id="KW-0807">Transducer</keyword>
<dbReference type="Proteomes" id="UP000682733">
    <property type="component" value="Unassembled WGS sequence"/>
</dbReference>
<keyword evidence="6 11" id="KW-0472">Membrane</keyword>
<evidence type="ECO:0000313" key="13">
    <source>
        <dbReference type="EMBL" id="CAF0995598.1"/>
    </source>
</evidence>
<evidence type="ECO:0000256" key="2">
    <source>
        <dbReference type="ARBA" id="ARBA00022475"/>
    </source>
</evidence>
<dbReference type="GO" id="GO:0004993">
    <property type="term" value="F:G protein-coupled serotonin receptor activity"/>
    <property type="evidence" value="ECO:0007669"/>
    <property type="project" value="UniProtKB-ARBA"/>
</dbReference>
<reference evidence="13" key="1">
    <citation type="submission" date="2021-02" db="EMBL/GenBank/DDBJ databases">
        <authorList>
            <person name="Nowell W R."/>
        </authorList>
    </citation>
    <scope>NUCLEOTIDE SEQUENCE</scope>
</reference>
<keyword evidence="2" id="KW-1003">Cell membrane</keyword>
<feature type="transmembrane region" description="Helical" evidence="11">
    <location>
        <begin position="433"/>
        <end position="451"/>
    </location>
</feature>
<gene>
    <name evidence="13" type="ORF">OVA965_LOCUS14294</name>
    <name evidence="14" type="ORF">TMI583_LOCUS14297</name>
</gene>
<dbReference type="EMBL" id="CAJNOK010006170">
    <property type="protein sequence ID" value="CAF0995598.1"/>
    <property type="molecule type" value="Genomic_DNA"/>
</dbReference>
<dbReference type="EMBL" id="CAJOBA010006177">
    <property type="protein sequence ID" value="CAF3765312.1"/>
    <property type="molecule type" value="Genomic_DNA"/>
</dbReference>
<evidence type="ECO:0000256" key="11">
    <source>
        <dbReference type="SAM" id="Phobius"/>
    </source>
</evidence>
<sequence length="479" mass="55386">MLNIHTHAGILTAITVIGNTIIIIAIRVEPRLKGVSNYLIINLAAADFLIGTTVIPLISIWETYGTWKFNTRLCNAWTCCSLLFCTVSFLTMSAIALDRYLYLIESKMDRKKEASRRAFILIVLTWLIPCLVWIPGVLGRSYAGYSPLVADGCYFQAPALFALLTTIVLFFIPMIGMIVLYVKIFRVLHGQMNRLSLWLTETDSNNEYDQGSLHALSTTRDSTPSLTSAYHQRSIGSCNGNYFINSKNVTCASFTNLRSPNNNNTNRGTYRVTRQSSVPLQSLALTEPRETTAVVEGPHKFKRAVHAIVWLGRTRNSVFGNSNQLKGSFKEFRENSRMRSRKKLFYTADRLNPHHRNSTYRRAMVTDSLLQRQRSAERRQQQQKMRLIKQRRVARTLGVLIFVFLVSWLPFTIAWPIQRFCYKCVSNNLLRKTWWLTYANTFINPFLYFFLNKDFRYALRRILRCCFKQRQNGIKKNNR</sequence>
<comment type="subcellular location">
    <subcellularLocation>
        <location evidence="1">Cell membrane</location>
        <topology evidence="1">Multi-pass membrane protein</topology>
    </subcellularLocation>
</comment>
<dbReference type="Proteomes" id="UP000677228">
    <property type="component" value="Unassembled WGS sequence"/>
</dbReference>
<feature type="domain" description="G-protein coupled receptors family 1 profile" evidence="12">
    <location>
        <begin position="18"/>
        <end position="448"/>
    </location>
</feature>
<comment type="similarity">
    <text evidence="10">Belongs to the G-protein coupled receptor 1 family.</text>
</comment>
<protein>
    <recommendedName>
        <fullName evidence="12">G-protein coupled receptors family 1 profile domain-containing protein</fullName>
    </recommendedName>
</protein>
<evidence type="ECO:0000256" key="1">
    <source>
        <dbReference type="ARBA" id="ARBA00004651"/>
    </source>
</evidence>
<proteinExistence type="inferred from homology"/>
<feature type="transmembrane region" description="Helical" evidence="11">
    <location>
        <begin position="6"/>
        <end position="26"/>
    </location>
</feature>
<feature type="transmembrane region" description="Helical" evidence="11">
    <location>
        <begin position="159"/>
        <end position="182"/>
    </location>
</feature>
<accession>A0A8S2DWQ8</accession>
<dbReference type="PROSITE" id="PS50262">
    <property type="entry name" value="G_PROTEIN_RECEP_F1_2"/>
    <property type="match status" value="1"/>
</dbReference>
<dbReference type="AlphaFoldDB" id="A0A8S2DWQ8"/>
<dbReference type="SMART" id="SM01381">
    <property type="entry name" value="7TM_GPCR_Srsx"/>
    <property type="match status" value="1"/>
</dbReference>
<evidence type="ECO:0000256" key="4">
    <source>
        <dbReference type="ARBA" id="ARBA00022989"/>
    </source>
</evidence>
<dbReference type="SUPFAM" id="SSF81321">
    <property type="entry name" value="Family A G protein-coupled receptor-like"/>
    <property type="match status" value="1"/>
</dbReference>
<dbReference type="GO" id="GO:0005886">
    <property type="term" value="C:plasma membrane"/>
    <property type="evidence" value="ECO:0007669"/>
    <property type="project" value="UniProtKB-SubCell"/>
</dbReference>
<evidence type="ECO:0000256" key="9">
    <source>
        <dbReference type="ARBA" id="ARBA00023224"/>
    </source>
</evidence>
<organism evidence="13 15">
    <name type="scientific">Didymodactylos carnosus</name>
    <dbReference type="NCBI Taxonomy" id="1234261"/>
    <lineage>
        <taxon>Eukaryota</taxon>
        <taxon>Metazoa</taxon>
        <taxon>Spiralia</taxon>
        <taxon>Gnathifera</taxon>
        <taxon>Rotifera</taxon>
        <taxon>Eurotatoria</taxon>
        <taxon>Bdelloidea</taxon>
        <taxon>Philodinida</taxon>
        <taxon>Philodinidae</taxon>
        <taxon>Didymodactylos</taxon>
    </lineage>
</organism>